<keyword evidence="2" id="KW-1185">Reference proteome</keyword>
<comment type="caution">
    <text evidence="1">The sequence shown here is derived from an EMBL/GenBank/DDBJ whole genome shotgun (WGS) entry which is preliminary data.</text>
</comment>
<dbReference type="AlphaFoldDB" id="A0AAU9WE87"/>
<dbReference type="EMBL" id="CALNXJ010000014">
    <property type="protein sequence ID" value="CAH3114094.1"/>
    <property type="molecule type" value="Genomic_DNA"/>
</dbReference>
<proteinExistence type="predicted"/>
<sequence length="434" mass="49481">FLFAVSGFQLKNHLLNLMNWRGCKALFFILLIFIVLETFSQRRLELTDSFVKRLGTYNRKRCVDVTRQMRNGMWRKRSNLQPTDVLHRREQDIRIRKLRGLPEILHREDKKCGKNFPLKAPNFGIPIPSLCDPEGTDPCCNHNLARCGSAKEDCQCTSCTDFRNIVSAELHEFVPSSGCEFQNFSSAKTCQLLSERVSSLSLIGDSLVRHLHNALMILFTDDKVYGSLVKDVDEHQRDFCSGDMQFVDAGKTGCHGKTAHNASQLPEGKVCQGQSTFEYSLYQFYSMEYAKLALQKVRGKLNATNSVIAIGVGLHMGLNADKVFNGYLKPILQLKHQAASQWPLIIWLTTHAHGSIKPIPYIESQGNDKIIRYNQEMRRFLEPFEVPVFDTFNLTVGVHSYDGTHYGFGVNMMKAQLFLNFLDETFPHKKRLSA</sequence>
<accession>A0AAU9WE87</accession>
<dbReference type="Proteomes" id="UP001159428">
    <property type="component" value="Unassembled WGS sequence"/>
</dbReference>
<reference evidence="1 2" key="1">
    <citation type="submission" date="2022-05" db="EMBL/GenBank/DDBJ databases">
        <authorList>
            <consortium name="Genoscope - CEA"/>
            <person name="William W."/>
        </authorList>
    </citation>
    <scope>NUCLEOTIDE SEQUENCE [LARGE SCALE GENOMIC DNA]</scope>
</reference>
<dbReference type="PANTHER" id="PTHR20003">
    <property type="entry name" value="GLYCOPROTEIN-RELATED"/>
    <property type="match status" value="1"/>
</dbReference>
<evidence type="ECO:0000313" key="2">
    <source>
        <dbReference type="Proteomes" id="UP001159428"/>
    </source>
</evidence>
<protein>
    <submittedName>
        <fullName evidence="1">Uncharacterized protein</fullName>
    </submittedName>
</protein>
<organism evidence="1 2">
    <name type="scientific">Pocillopora meandrina</name>
    <dbReference type="NCBI Taxonomy" id="46732"/>
    <lineage>
        <taxon>Eukaryota</taxon>
        <taxon>Metazoa</taxon>
        <taxon>Cnidaria</taxon>
        <taxon>Anthozoa</taxon>
        <taxon>Hexacorallia</taxon>
        <taxon>Scleractinia</taxon>
        <taxon>Astrocoeniina</taxon>
        <taxon>Pocilloporidae</taxon>
        <taxon>Pocillopora</taxon>
    </lineage>
</organism>
<feature type="non-terminal residue" evidence="1">
    <location>
        <position position="1"/>
    </location>
</feature>
<dbReference type="PANTHER" id="PTHR20003:SF7">
    <property type="entry name" value="SGNH DOMAIN-CONTAINING PROTEIN"/>
    <property type="match status" value="1"/>
</dbReference>
<evidence type="ECO:0000313" key="1">
    <source>
        <dbReference type="EMBL" id="CAH3114094.1"/>
    </source>
</evidence>
<name>A0AAU9WE87_9CNID</name>
<dbReference type="SUPFAM" id="SSF52266">
    <property type="entry name" value="SGNH hydrolase"/>
    <property type="match status" value="1"/>
</dbReference>
<gene>
    <name evidence="1" type="ORF">PMEA_00006056</name>
</gene>